<dbReference type="EMBL" id="AUND01000001">
    <property type="protein sequence ID" value="KEO56133.1"/>
    <property type="molecule type" value="Genomic_DNA"/>
</dbReference>
<dbReference type="GO" id="GO:0016616">
    <property type="term" value="F:oxidoreductase activity, acting on the CH-OH group of donors, NAD or NADP as acceptor"/>
    <property type="evidence" value="ECO:0007669"/>
    <property type="project" value="UniProtKB-ARBA"/>
</dbReference>
<evidence type="ECO:0000256" key="5">
    <source>
        <dbReference type="PIRSR" id="PIRSR000097-2"/>
    </source>
</evidence>
<proteinExistence type="inferred from homology"/>
<organism evidence="8 9">
    <name type="scientific">Thioclava pacifica DSM 10166</name>
    <dbReference type="NCBI Taxonomy" id="1353537"/>
    <lineage>
        <taxon>Bacteria</taxon>
        <taxon>Pseudomonadati</taxon>
        <taxon>Pseudomonadota</taxon>
        <taxon>Alphaproteobacteria</taxon>
        <taxon>Rhodobacterales</taxon>
        <taxon>Paracoccaceae</taxon>
        <taxon>Thioclava</taxon>
    </lineage>
</organism>
<dbReference type="Proteomes" id="UP000027432">
    <property type="component" value="Unassembled WGS sequence"/>
</dbReference>
<keyword evidence="3" id="KW-0560">Oxidoreductase</keyword>
<evidence type="ECO:0000256" key="1">
    <source>
        <dbReference type="ARBA" id="ARBA00007905"/>
    </source>
</evidence>
<dbReference type="InterPro" id="IPR036812">
    <property type="entry name" value="NAD(P)_OxRdtase_dom_sf"/>
</dbReference>
<dbReference type="InterPro" id="IPR020471">
    <property type="entry name" value="AKR"/>
</dbReference>
<dbReference type="RefSeq" id="WP_038072418.1">
    <property type="nucleotide sequence ID" value="NZ_AUND01000001.1"/>
</dbReference>
<gene>
    <name evidence="8" type="ORF">TP2_01035</name>
</gene>
<comment type="similarity">
    <text evidence="1">Belongs to the aldo/keto reductase family.</text>
</comment>
<evidence type="ECO:0000256" key="6">
    <source>
        <dbReference type="PIRSR" id="PIRSR000097-3"/>
    </source>
</evidence>
<dbReference type="PROSITE" id="PS00798">
    <property type="entry name" value="ALDOKETO_REDUCTASE_1"/>
    <property type="match status" value="1"/>
</dbReference>
<dbReference type="Gene3D" id="3.20.20.100">
    <property type="entry name" value="NADP-dependent oxidoreductase domain"/>
    <property type="match status" value="1"/>
</dbReference>
<dbReference type="PROSITE" id="PS00062">
    <property type="entry name" value="ALDOKETO_REDUCTASE_2"/>
    <property type="match status" value="1"/>
</dbReference>
<keyword evidence="9" id="KW-1185">Reference proteome</keyword>
<feature type="binding site" evidence="5">
    <location>
        <position position="108"/>
    </location>
    <ligand>
        <name>substrate</name>
    </ligand>
</feature>
<dbReference type="PANTHER" id="PTHR43827">
    <property type="entry name" value="2,5-DIKETO-D-GLUCONIC ACID REDUCTASE"/>
    <property type="match status" value="1"/>
</dbReference>
<dbReference type="AlphaFoldDB" id="A0A074JKN6"/>
<dbReference type="PROSITE" id="PS00063">
    <property type="entry name" value="ALDOKETO_REDUCTASE_3"/>
    <property type="match status" value="1"/>
</dbReference>
<evidence type="ECO:0000256" key="3">
    <source>
        <dbReference type="ARBA" id="ARBA00023002"/>
    </source>
</evidence>
<dbReference type="InterPro" id="IPR018170">
    <property type="entry name" value="Aldo/ket_reductase_CS"/>
</dbReference>
<feature type="active site" description="Proton donor" evidence="4">
    <location>
        <position position="50"/>
    </location>
</feature>
<accession>A0A074JKN6</accession>
<evidence type="ECO:0000313" key="8">
    <source>
        <dbReference type="EMBL" id="KEO56133.1"/>
    </source>
</evidence>
<evidence type="ECO:0000256" key="2">
    <source>
        <dbReference type="ARBA" id="ARBA00022857"/>
    </source>
</evidence>
<dbReference type="STRING" id="1353537.TP2_01035"/>
<feature type="site" description="Lowers pKa of active site Tyr" evidence="6">
    <location>
        <position position="75"/>
    </location>
</feature>
<dbReference type="OrthoDB" id="9768793at2"/>
<dbReference type="FunFam" id="3.20.20.100:FF:000015">
    <property type="entry name" value="Oxidoreductase, aldo/keto reductase family"/>
    <property type="match status" value="1"/>
</dbReference>
<protein>
    <recommendedName>
        <fullName evidence="7">NADP-dependent oxidoreductase domain-containing protein</fullName>
    </recommendedName>
</protein>
<dbReference type="Pfam" id="PF00248">
    <property type="entry name" value="Aldo_ket_red"/>
    <property type="match status" value="1"/>
</dbReference>
<evidence type="ECO:0000313" key="9">
    <source>
        <dbReference type="Proteomes" id="UP000027432"/>
    </source>
</evidence>
<name>A0A074JKN6_9RHOB</name>
<keyword evidence="2" id="KW-0521">NADP</keyword>
<dbReference type="PRINTS" id="PR00069">
    <property type="entry name" value="ALDKETRDTASE"/>
</dbReference>
<feature type="domain" description="NADP-dependent oxidoreductase" evidence="7">
    <location>
        <begin position="17"/>
        <end position="259"/>
    </location>
</feature>
<evidence type="ECO:0000259" key="7">
    <source>
        <dbReference type="Pfam" id="PF00248"/>
    </source>
</evidence>
<comment type="caution">
    <text evidence="8">The sequence shown here is derived from an EMBL/GenBank/DDBJ whole genome shotgun (WGS) entry which is preliminary data.</text>
</comment>
<dbReference type="SUPFAM" id="SSF51430">
    <property type="entry name" value="NAD(P)-linked oxidoreductase"/>
    <property type="match status" value="1"/>
</dbReference>
<dbReference type="eggNOG" id="COG0656">
    <property type="taxonomic scope" value="Bacteria"/>
</dbReference>
<reference evidence="8 9" key="1">
    <citation type="submission" date="2013-07" db="EMBL/GenBank/DDBJ databases">
        <title>Thioclava pacifica DSM 10166 Genome Sequencing.</title>
        <authorList>
            <person name="Lai Q."/>
            <person name="Shao Z."/>
        </authorList>
    </citation>
    <scope>NUCLEOTIDE SEQUENCE [LARGE SCALE GENOMIC DNA]</scope>
    <source>
        <strain evidence="8 9">DSM 10166</strain>
    </source>
</reference>
<dbReference type="InterPro" id="IPR023210">
    <property type="entry name" value="NADP_OxRdtase_dom"/>
</dbReference>
<dbReference type="PANTHER" id="PTHR43827:SF3">
    <property type="entry name" value="NADP-DEPENDENT OXIDOREDUCTASE DOMAIN-CONTAINING PROTEIN"/>
    <property type="match status" value="1"/>
</dbReference>
<dbReference type="PIRSF" id="PIRSF000097">
    <property type="entry name" value="AKR"/>
    <property type="match status" value="1"/>
</dbReference>
<sequence length="275" mass="30545">MSVPTLTLNDGTKIPQLGLGVWQMQDDEAPGIILSALNAGYRHIDTAAAYGNEAGVGRGIAESDVPREEVFVTSKLWNDRQGYDAALRAFDETMGKLGFDYLDLYLIHWPMPAQDRYVDSWKALIRLREEGRIRAIGVSNFLPDHLERLLDETGKAPAINQIELHPYFQQAKQREVHAKLGIATECWSPLGQGEALSDPILTEIASRYGKSAAQVILRWQVQLGLVTIPKSANHDRMRENISIFDFELTEAEMAQIKGLDSADGRIGPDPATADF</sequence>
<evidence type="ECO:0000256" key="4">
    <source>
        <dbReference type="PIRSR" id="PIRSR000097-1"/>
    </source>
</evidence>